<dbReference type="EMBL" id="SOAG01000024">
    <property type="protein sequence ID" value="TDS54651.1"/>
    <property type="molecule type" value="Genomic_DNA"/>
</dbReference>
<comment type="caution">
    <text evidence="2">The sequence shown here is derived from an EMBL/GenBank/DDBJ whole genome shotgun (WGS) entry which is preliminary data.</text>
</comment>
<feature type="transmembrane region" description="Helical" evidence="1">
    <location>
        <begin position="50"/>
        <end position="72"/>
    </location>
</feature>
<evidence type="ECO:0000313" key="3">
    <source>
        <dbReference type="Proteomes" id="UP000295215"/>
    </source>
</evidence>
<name>A0A4R7EYX9_9FLAO</name>
<feature type="transmembrane region" description="Helical" evidence="1">
    <location>
        <begin position="109"/>
        <end position="131"/>
    </location>
</feature>
<reference evidence="2 3" key="1">
    <citation type="submission" date="2019-03" db="EMBL/GenBank/DDBJ databases">
        <title>Genomic Encyclopedia of Archaeal and Bacterial Type Strains, Phase II (KMG-II): from individual species to whole genera.</title>
        <authorList>
            <person name="Goeker M."/>
        </authorList>
    </citation>
    <scope>NUCLEOTIDE SEQUENCE [LARGE SCALE GENOMIC DNA]</scope>
    <source>
        <strain evidence="2 3">DSM 28213</strain>
    </source>
</reference>
<keyword evidence="1" id="KW-0472">Membrane</keyword>
<gene>
    <name evidence="2" type="ORF">C8P70_12447</name>
</gene>
<keyword evidence="1" id="KW-1133">Transmembrane helix</keyword>
<evidence type="ECO:0000256" key="1">
    <source>
        <dbReference type="SAM" id="Phobius"/>
    </source>
</evidence>
<protein>
    <submittedName>
        <fullName evidence="2">Uncharacterized protein</fullName>
    </submittedName>
</protein>
<keyword evidence="1" id="KW-0812">Transmembrane</keyword>
<dbReference type="AlphaFoldDB" id="A0A4R7EYX9"/>
<proteinExistence type="predicted"/>
<organism evidence="2 3">
    <name type="scientific">Myroides indicus</name>
    <dbReference type="NCBI Taxonomy" id="1323422"/>
    <lineage>
        <taxon>Bacteria</taxon>
        <taxon>Pseudomonadati</taxon>
        <taxon>Bacteroidota</taxon>
        <taxon>Flavobacteriia</taxon>
        <taxon>Flavobacteriales</taxon>
        <taxon>Flavobacteriaceae</taxon>
        <taxon>Myroides</taxon>
    </lineage>
</organism>
<dbReference type="OrthoDB" id="1149093at2"/>
<dbReference type="Proteomes" id="UP000295215">
    <property type="component" value="Unassembled WGS sequence"/>
</dbReference>
<dbReference type="RefSeq" id="WP_133713281.1">
    <property type="nucleotide sequence ID" value="NZ_SOAG01000024.1"/>
</dbReference>
<sequence>MRKNIIILILIQLILSFISALLISKMSFIGRLGINLFYREYLIFKTVWKTALAIFAIQFVLVLVLSFFKYLTPNHFSRIIAIVALVIGIAGSYFTFIDFTTTSHRHMKMYFHSGGYLFWISWSITCMFFIFSKKKKVSLTDLSIIEEKNIQKPSDNKV</sequence>
<keyword evidence="3" id="KW-1185">Reference proteome</keyword>
<accession>A0A4R7EYX9</accession>
<feature type="transmembrane region" description="Helical" evidence="1">
    <location>
        <begin position="79"/>
        <end position="97"/>
    </location>
</feature>
<evidence type="ECO:0000313" key="2">
    <source>
        <dbReference type="EMBL" id="TDS54651.1"/>
    </source>
</evidence>
<feature type="transmembrane region" description="Helical" evidence="1">
    <location>
        <begin position="7"/>
        <end position="30"/>
    </location>
</feature>